<feature type="signal peptide" evidence="1">
    <location>
        <begin position="1"/>
        <end position="21"/>
    </location>
</feature>
<dbReference type="InterPro" id="IPR007887">
    <property type="entry name" value="MecA_N"/>
</dbReference>
<dbReference type="InterPro" id="IPR050570">
    <property type="entry name" value="Cell_wall_metabolism_enzyme"/>
</dbReference>
<dbReference type="Pfam" id="PF05223">
    <property type="entry name" value="MecA_N"/>
    <property type="match status" value="1"/>
</dbReference>
<accession>A0A2P7VNW7</accession>
<feature type="domain" description="NTF2-like N-terminal transpeptidase" evidence="3">
    <location>
        <begin position="47"/>
        <end position="93"/>
    </location>
</feature>
<feature type="domain" description="M23ase beta-sheet core" evidence="2">
    <location>
        <begin position="209"/>
        <end position="302"/>
    </location>
</feature>
<dbReference type="RefSeq" id="WP_106836934.1">
    <property type="nucleotide sequence ID" value="NZ_JBCNIW010000033.1"/>
</dbReference>
<comment type="caution">
    <text evidence="4">The sequence shown here is derived from an EMBL/GenBank/DDBJ whole genome shotgun (WGS) entry which is preliminary data.</text>
</comment>
<dbReference type="PROSITE" id="PS51257">
    <property type="entry name" value="PROKAR_LIPOPROTEIN"/>
    <property type="match status" value="1"/>
</dbReference>
<dbReference type="CDD" id="cd12797">
    <property type="entry name" value="M23_peptidase"/>
    <property type="match status" value="1"/>
</dbReference>
<feature type="chain" id="PRO_5039419710" evidence="1">
    <location>
        <begin position="22"/>
        <end position="329"/>
    </location>
</feature>
<proteinExistence type="predicted"/>
<dbReference type="SUPFAM" id="SSF51261">
    <property type="entry name" value="Duplicated hybrid motif"/>
    <property type="match status" value="1"/>
</dbReference>
<evidence type="ECO:0000313" key="4">
    <source>
        <dbReference type="EMBL" id="PSK00905.1"/>
    </source>
</evidence>
<dbReference type="GO" id="GO:0046677">
    <property type="term" value="P:response to antibiotic"/>
    <property type="evidence" value="ECO:0007669"/>
    <property type="project" value="InterPro"/>
</dbReference>
<evidence type="ECO:0000256" key="1">
    <source>
        <dbReference type="SAM" id="SignalP"/>
    </source>
</evidence>
<evidence type="ECO:0000259" key="3">
    <source>
        <dbReference type="Pfam" id="PF05223"/>
    </source>
</evidence>
<dbReference type="EMBL" id="PXZM01000001">
    <property type="protein sequence ID" value="PSK00905.1"/>
    <property type="molecule type" value="Genomic_DNA"/>
</dbReference>
<evidence type="ECO:0000259" key="2">
    <source>
        <dbReference type="Pfam" id="PF01551"/>
    </source>
</evidence>
<dbReference type="AlphaFoldDB" id="A0A2P7VNW7"/>
<keyword evidence="5" id="KW-1185">Reference proteome</keyword>
<gene>
    <name evidence="4" type="ORF">C7R93_00225</name>
</gene>
<keyword evidence="1" id="KW-0732">Signal</keyword>
<evidence type="ECO:0000313" key="5">
    <source>
        <dbReference type="Proteomes" id="UP000240419"/>
    </source>
</evidence>
<dbReference type="Pfam" id="PF01551">
    <property type="entry name" value="Peptidase_M23"/>
    <property type="match status" value="1"/>
</dbReference>
<dbReference type="InterPro" id="IPR016047">
    <property type="entry name" value="M23ase_b-sheet_dom"/>
</dbReference>
<name>A0A2P7VNW7_9BACL</name>
<dbReference type="GO" id="GO:0004222">
    <property type="term" value="F:metalloendopeptidase activity"/>
    <property type="evidence" value="ECO:0007669"/>
    <property type="project" value="TreeGrafter"/>
</dbReference>
<dbReference type="Gene3D" id="2.70.70.10">
    <property type="entry name" value="Glucose Permease (Domain IIA)"/>
    <property type="match status" value="1"/>
</dbReference>
<dbReference type="Proteomes" id="UP000240419">
    <property type="component" value="Unassembled WGS sequence"/>
</dbReference>
<dbReference type="InterPro" id="IPR011055">
    <property type="entry name" value="Dup_hybrid_motif"/>
</dbReference>
<organism evidence="4 5">
    <name type="scientific">Brevibacillus fortis</name>
    <dbReference type="NCBI Taxonomy" id="2126352"/>
    <lineage>
        <taxon>Bacteria</taxon>
        <taxon>Bacillati</taxon>
        <taxon>Bacillota</taxon>
        <taxon>Bacilli</taxon>
        <taxon>Bacillales</taxon>
        <taxon>Paenibacillaceae</taxon>
        <taxon>Brevibacillus</taxon>
    </lineage>
</organism>
<dbReference type="OrthoDB" id="9809488at2"/>
<protein>
    <submittedName>
        <fullName evidence="4">Metalloendopeptidase</fullName>
    </submittedName>
</protein>
<dbReference type="PANTHER" id="PTHR21666">
    <property type="entry name" value="PEPTIDASE-RELATED"/>
    <property type="match status" value="1"/>
</dbReference>
<sequence>MKKVWISLGVGAILLTGCATQSEATAISSTTESPKKKEEGAKTMTVQAESFVQALHDGKIEDAYEQSSSSFKQQVSKAQFVEGYAAFSKGLKSWNHHSHTSVNGSYYDTWVDQDAKRGLVLATDEKGIITGVLLKPLQSYPDTDNALTKLVYSAPFTGEWYVSWGGQNVLSNYHYEVESQRYAYDLIQIKDGLSYKGDPAKNESYFAFGQEILAPQAGSVVHVVNDIKDNVPVGAMNAQQPAGNVVILDHGNGEFSYFAHLKEGSAKVKVGDRVQKGDLLGLCGNSGNSSEPHLHYQVSDGKDLYNSKSIRVQWENGLNPRQGDSIPAK</sequence>
<reference evidence="4 5" key="1">
    <citation type="submission" date="2018-03" db="EMBL/GenBank/DDBJ databases">
        <title>Brevisbacillus phylogenomics.</title>
        <authorList>
            <person name="Dunlap C."/>
        </authorList>
    </citation>
    <scope>NUCLEOTIDE SEQUENCE [LARGE SCALE GENOMIC DNA]</scope>
    <source>
        <strain evidence="4 5">NRRL NRS-1210</strain>
    </source>
</reference>
<dbReference type="PANTHER" id="PTHR21666:SF270">
    <property type="entry name" value="MUREIN HYDROLASE ACTIVATOR ENVC"/>
    <property type="match status" value="1"/>
</dbReference>